<accession>A0A414U653</accession>
<dbReference type="Proteomes" id="UP000292665">
    <property type="component" value="Unassembled WGS sequence"/>
</dbReference>
<evidence type="ECO:0000313" key="1">
    <source>
        <dbReference type="EMBL" id="RYS80433.1"/>
    </source>
</evidence>
<dbReference type="PANTHER" id="PTHR43364:SF1">
    <property type="entry name" value="OXIDOREDUCTASE YDHF"/>
    <property type="match status" value="1"/>
</dbReference>
<organism evidence="1 2">
    <name type="scientific">[Ruminococcus] torques</name>
    <dbReference type="NCBI Taxonomy" id="33039"/>
    <lineage>
        <taxon>Bacteria</taxon>
        <taxon>Bacillati</taxon>
        <taxon>Bacillota</taxon>
        <taxon>Clostridia</taxon>
        <taxon>Lachnospirales</taxon>
        <taxon>Lachnospiraceae</taxon>
        <taxon>Mediterraneibacter</taxon>
    </lineage>
</organism>
<dbReference type="InterPro" id="IPR023210">
    <property type="entry name" value="NADP_OxRdtase_dom"/>
</dbReference>
<name>A0A414U653_9FIRM</name>
<proteinExistence type="predicted"/>
<dbReference type="PRINTS" id="PR00069">
    <property type="entry name" value="ALDKETRDTASE"/>
</dbReference>
<dbReference type="PANTHER" id="PTHR43364">
    <property type="entry name" value="NADH-SPECIFIC METHYLGLYOXAL REDUCTASE-RELATED"/>
    <property type="match status" value="1"/>
</dbReference>
<dbReference type="AlphaFoldDB" id="A0A414U653"/>
<dbReference type="Gene3D" id="3.20.20.100">
    <property type="entry name" value="NADP-dependent oxidoreductase domain"/>
    <property type="match status" value="1"/>
</dbReference>
<comment type="caution">
    <text evidence="1">The sequence shown here is derived from an EMBL/GenBank/DDBJ whole genome shotgun (WGS) entry which is preliminary data.</text>
</comment>
<gene>
    <name evidence="1" type="ORF">EAI93_06160</name>
</gene>
<dbReference type="EMBL" id="RCYR01000009">
    <property type="protein sequence ID" value="RYS80433.1"/>
    <property type="molecule type" value="Genomic_DNA"/>
</dbReference>
<dbReference type="SUPFAM" id="SSF51430">
    <property type="entry name" value="NAD(P)-linked oxidoreductase"/>
    <property type="match status" value="1"/>
</dbReference>
<dbReference type="GeneID" id="97329650"/>
<dbReference type="Pfam" id="PF00248">
    <property type="entry name" value="Aldo_ket_red"/>
    <property type="match status" value="1"/>
</dbReference>
<dbReference type="CDD" id="cd19092">
    <property type="entry name" value="AKR_BsYcsN_EcYdhF-like"/>
    <property type="match status" value="1"/>
</dbReference>
<dbReference type="GO" id="GO:0016491">
    <property type="term" value="F:oxidoreductase activity"/>
    <property type="evidence" value="ECO:0007669"/>
    <property type="project" value="InterPro"/>
</dbReference>
<dbReference type="InterPro" id="IPR020471">
    <property type="entry name" value="AKR"/>
</dbReference>
<dbReference type="InterPro" id="IPR036812">
    <property type="entry name" value="NAD(P)_OxRdtase_dom_sf"/>
</dbReference>
<evidence type="ECO:0000313" key="2">
    <source>
        <dbReference type="Proteomes" id="UP000292665"/>
    </source>
</evidence>
<sequence>MQMKKVNFGSTGKQVPAIVMGCMRMKELTVKEAAKLVDAAMAEGVDFFDHADIYGGGVCEERFKEAAEEAKISREDMWIQSKCGIVPGVMYDFSKEHIIKSAEDSLQRLGTDYLDSLLLHRPDALMEPEEVAAAFEELHTSGKVRYFGVSNQNTMQMELLSRYVSEPLMADQLQFGAAHASMIASGVEVNMTTPGSVDRDGSVLDYCRLHDITIQAWSPFQYGMIEGVFLNSDKFAVLNEKIREIAGKYGVSDTTIATAWILRHPAHMQVLSGTMNLQRLREICKACEITLTREEWYAIYMAAGHMLP</sequence>
<reference evidence="1 2" key="1">
    <citation type="journal article" date="2019" name="Science, e1252229">
        <title>Invertible promoters mediate bacterial phase variation, antibiotic resistance, and host adaptation in the gut.</title>
        <authorList>
            <person name="Jiang X."/>
            <person name="Hall A.B."/>
            <person name="Arthur T.D."/>
            <person name="Plichta D.R."/>
            <person name="Covington C.T."/>
            <person name="Poyet M."/>
            <person name="Crothers J."/>
            <person name="Moses P.L."/>
            <person name="Tolonen A.C."/>
            <person name="Vlamakis H."/>
            <person name="Alm E.J."/>
            <person name="Xavier R.J."/>
        </authorList>
    </citation>
    <scope>NUCLEOTIDE SEQUENCE [LARGE SCALE GENOMIC DNA]</scope>
    <source>
        <strain evidence="2">aa_0143</strain>
    </source>
</reference>
<protein>
    <submittedName>
        <fullName evidence="1">Aldo/keto reductase family oxidoreductase</fullName>
    </submittedName>
</protein>
<dbReference type="GO" id="GO:0005829">
    <property type="term" value="C:cytosol"/>
    <property type="evidence" value="ECO:0007669"/>
    <property type="project" value="TreeGrafter"/>
</dbReference>
<dbReference type="InterPro" id="IPR050523">
    <property type="entry name" value="AKR_Detox_Biosynth"/>
</dbReference>
<dbReference type="RefSeq" id="WP_004847565.1">
    <property type="nucleotide sequence ID" value="NZ_AP028249.1"/>
</dbReference>